<dbReference type="AGR" id="WB:WBGene00011920"/>
<dbReference type="Proteomes" id="UP000001940">
    <property type="component" value="Chromosome I"/>
</dbReference>
<proteinExistence type="predicted"/>
<feature type="region of interest" description="Disordered" evidence="1">
    <location>
        <begin position="134"/>
        <end position="160"/>
    </location>
</feature>
<keyword evidence="3" id="KW-1185">Reference proteome</keyword>
<feature type="compositionally biased region" description="Low complexity" evidence="1">
    <location>
        <begin position="272"/>
        <end position="294"/>
    </location>
</feature>
<reference evidence="2 3" key="1">
    <citation type="journal article" date="1998" name="Science">
        <title>Genome sequence of the nematode C. elegans: a platform for investigating biology.</title>
        <authorList>
            <consortium name="The C. elegans sequencing consortium"/>
            <person name="Sulson J.E."/>
            <person name="Waterston R."/>
        </authorList>
    </citation>
    <scope>NUCLEOTIDE SEQUENCE [LARGE SCALE GENOMIC DNA]</scope>
    <source>
        <strain evidence="2 3">Bristol N2</strain>
    </source>
</reference>
<dbReference type="GeneID" id="172573"/>
<feature type="compositionally biased region" description="Basic residues" evidence="1">
    <location>
        <begin position="316"/>
        <end position="325"/>
    </location>
</feature>
<gene>
    <name evidence="2" type="ORF">CELE_T22C1.11</name>
    <name evidence="2 4" type="ORF">T22C1.11</name>
</gene>
<feature type="region of interest" description="Disordered" evidence="1">
    <location>
        <begin position="381"/>
        <end position="412"/>
    </location>
</feature>
<feature type="region of interest" description="Disordered" evidence="1">
    <location>
        <begin position="1"/>
        <end position="26"/>
    </location>
</feature>
<evidence type="ECO:0000256" key="1">
    <source>
        <dbReference type="SAM" id="MobiDB-lite"/>
    </source>
</evidence>
<dbReference type="OrthoDB" id="5851969at2759"/>
<dbReference type="WormBase" id="T22C1.11">
    <property type="protein sequence ID" value="CE24001"/>
    <property type="gene ID" value="WBGene00011920"/>
</dbReference>
<evidence type="ECO:0000313" key="4">
    <source>
        <dbReference type="WormBase" id="T22C1.11"/>
    </source>
</evidence>
<dbReference type="PaxDb" id="6239-T22C1.11"/>
<dbReference type="OMA" id="HRIYNKR"/>
<feature type="compositionally biased region" description="Basic and acidic residues" evidence="1">
    <location>
        <begin position="134"/>
        <end position="146"/>
    </location>
</feature>
<dbReference type="InParanoid" id="Q22671"/>
<feature type="region of interest" description="Disordered" evidence="1">
    <location>
        <begin position="188"/>
        <end position="211"/>
    </location>
</feature>
<dbReference type="eggNOG" id="ENOG502R15Z">
    <property type="taxonomic scope" value="Eukaryota"/>
</dbReference>
<dbReference type="Bgee" id="WBGene00011920">
    <property type="expression patterns" value="Expressed in embryo and 4 other cell types or tissues"/>
</dbReference>
<dbReference type="PIR" id="T25111">
    <property type="entry name" value="T25111"/>
</dbReference>
<feature type="compositionally biased region" description="Basic and acidic residues" evidence="1">
    <location>
        <begin position="383"/>
        <end position="402"/>
    </location>
</feature>
<dbReference type="PIR" id="C87845">
    <property type="entry name" value="C87845"/>
</dbReference>
<feature type="compositionally biased region" description="Basic residues" evidence="1">
    <location>
        <begin position="147"/>
        <end position="159"/>
    </location>
</feature>
<dbReference type="FunCoup" id="Q22671">
    <property type="interactions" value="889"/>
</dbReference>
<dbReference type="KEGG" id="cel:CELE_T22C1.11"/>
<dbReference type="RefSeq" id="NP_492197.1">
    <property type="nucleotide sequence ID" value="NM_059796.3"/>
</dbReference>
<dbReference type="AlphaFoldDB" id="Q22671"/>
<dbReference type="HOGENOM" id="CLU_610078_0_0_1"/>
<protein>
    <submittedName>
        <fullName evidence="2">Ribosome biogenesis protein NOP53</fullName>
    </submittedName>
</protein>
<evidence type="ECO:0000313" key="3">
    <source>
        <dbReference type="Proteomes" id="UP000001940"/>
    </source>
</evidence>
<dbReference type="CTD" id="172573"/>
<evidence type="ECO:0000313" key="2">
    <source>
        <dbReference type="EMBL" id="CAA99927.2"/>
    </source>
</evidence>
<dbReference type="EMBL" id="BX284601">
    <property type="protein sequence ID" value="CAA99927.2"/>
    <property type="molecule type" value="Genomic_DNA"/>
</dbReference>
<accession>Q22671</accession>
<feature type="compositionally biased region" description="Basic and acidic residues" evidence="1">
    <location>
        <begin position="296"/>
        <end position="315"/>
    </location>
</feature>
<dbReference type="UCSC" id="T22C1.11">
    <property type="organism name" value="c. elegans"/>
</dbReference>
<feature type="compositionally biased region" description="Basic and acidic residues" evidence="1">
    <location>
        <begin position="10"/>
        <end position="20"/>
    </location>
</feature>
<organism evidence="2 3">
    <name type="scientific">Caenorhabditis elegans</name>
    <dbReference type="NCBI Taxonomy" id="6239"/>
    <lineage>
        <taxon>Eukaryota</taxon>
        <taxon>Metazoa</taxon>
        <taxon>Ecdysozoa</taxon>
        <taxon>Nematoda</taxon>
        <taxon>Chromadorea</taxon>
        <taxon>Rhabditida</taxon>
        <taxon>Rhabditina</taxon>
        <taxon>Rhabditomorpha</taxon>
        <taxon>Rhabditoidea</taxon>
        <taxon>Rhabditidae</taxon>
        <taxon>Peloderinae</taxon>
        <taxon>Caenorhabditis</taxon>
    </lineage>
</organism>
<name>Q22671_CAEEL</name>
<dbReference type="SMR" id="Q22671"/>
<feature type="region of interest" description="Disordered" evidence="1">
    <location>
        <begin position="253"/>
        <end position="366"/>
    </location>
</feature>
<sequence length="444" mass="51769">MESGVRKKRTLAERRESDKLRQRRFRAKKREEALLIQSINGTAEKEKKERVCSIPKKTADEIRETNRIRQQRFRAKKRVEGLVEMTPEPIPILQEPPVEQKLISISLHTPTIPIEDNTVNLVQRILLQAASDEKTRQTEIRREKDRIRKRRERQRKKDRALKLAGLSPEDVVQQSFEKKLAYLQQDMEESYRQETPDCSTLQESDNEDVEDDDYVVEEEVAQIEEEDVSKEYFDASKFVAQLEEMGLVLGVMTPSNDTGSPMFEIKQKSPEESISSEESTSSTSSTPYQPETSPFPEKKQWQRCNSSEERRERERMRKRMYRAKQKFISTGKLEMQWNPAPIKRSPNDEPEEGITPLPEWQSGLSSDQKLVAHRIYNKRYRERMKSSAVKDEASRSQSREEQPLEPSETLNFDLSTLPPDLLLKQMLSTISKCDFSGIKQDADK</sequence>